<accession>A0A8S1W8R2</accession>
<keyword evidence="2" id="KW-1185">Reference proteome</keyword>
<gene>
    <name evidence="1" type="ORF">POCTA_138.1.T0820241</name>
</gene>
<evidence type="ECO:0000313" key="2">
    <source>
        <dbReference type="Proteomes" id="UP000683925"/>
    </source>
</evidence>
<dbReference type="AlphaFoldDB" id="A0A8S1W8R2"/>
<proteinExistence type="predicted"/>
<dbReference type="PANTHER" id="PTHR33706:SF1">
    <property type="entry name" value="TPR REPEAT PROTEIN"/>
    <property type="match status" value="1"/>
</dbReference>
<organism evidence="1 2">
    <name type="scientific">Paramecium octaurelia</name>
    <dbReference type="NCBI Taxonomy" id="43137"/>
    <lineage>
        <taxon>Eukaryota</taxon>
        <taxon>Sar</taxon>
        <taxon>Alveolata</taxon>
        <taxon>Ciliophora</taxon>
        <taxon>Intramacronucleata</taxon>
        <taxon>Oligohymenophorea</taxon>
        <taxon>Peniculida</taxon>
        <taxon>Parameciidae</taxon>
        <taxon>Paramecium</taxon>
    </lineage>
</organism>
<sequence>MKELGSIKIGTWIELSASFYYHKQTIFQGEYKNGQKLGNGSVVSNILIYKAIRYMRVIGQLYNYLQKFFLYFFRRIQKQKKICFQRYIKFRGGGLYDLIKDKGSIKNGNWIELSDGYFSEAQLTYKGEYKNNQKLVDGILDIGRMDGFLFERMKDTIKNFSGGGLYSLVQGTDSIKIGKWVEFTAGFFCKSQVIYKGEYLNGNKIGIWDNLFRNEISEQFHLIGGELYYLREELGSFKGGKWIELSENYGNGVGLSEVIYVGQYQNGKKSWNLGGNEKRQRYDARKVSNKKVNQLKQLININMHNFLLQIYDTYQYYNKIRIFSSLNQQMKEIKDDNLEGFIVNKLKKLSFFTHHCILYENILCKQKALQLILMAEKDDNVELGENHHMVGQEIGVDISLFHIARSLAFILKVGVCNKSSNKLNEQKFDFLTHFVNIDTVQKKEYQTQNQNWQLKLKQCFKTRLYQKYLIEHKLIQRFVNQQ</sequence>
<reference evidence="1" key="1">
    <citation type="submission" date="2021-01" db="EMBL/GenBank/DDBJ databases">
        <authorList>
            <consortium name="Genoscope - CEA"/>
            <person name="William W."/>
        </authorList>
    </citation>
    <scope>NUCLEOTIDE SEQUENCE</scope>
</reference>
<comment type="caution">
    <text evidence="1">The sequence shown here is derived from an EMBL/GenBank/DDBJ whole genome shotgun (WGS) entry which is preliminary data.</text>
</comment>
<dbReference type="EMBL" id="CAJJDP010000081">
    <property type="protein sequence ID" value="CAD8184269.1"/>
    <property type="molecule type" value="Genomic_DNA"/>
</dbReference>
<dbReference type="PANTHER" id="PTHR33706">
    <property type="entry name" value="MORN VARIANT REPEAT PROTEIN"/>
    <property type="match status" value="1"/>
</dbReference>
<name>A0A8S1W8R2_PAROT</name>
<evidence type="ECO:0000313" key="1">
    <source>
        <dbReference type="EMBL" id="CAD8184269.1"/>
    </source>
</evidence>
<protein>
    <submittedName>
        <fullName evidence="1">Uncharacterized protein</fullName>
    </submittedName>
</protein>
<dbReference type="Proteomes" id="UP000683925">
    <property type="component" value="Unassembled WGS sequence"/>
</dbReference>